<organism evidence="2">
    <name type="scientific">Serratia marcescens</name>
    <dbReference type="NCBI Taxonomy" id="615"/>
    <lineage>
        <taxon>Bacteria</taxon>
        <taxon>Pseudomonadati</taxon>
        <taxon>Pseudomonadota</taxon>
        <taxon>Gammaproteobacteria</taxon>
        <taxon>Enterobacterales</taxon>
        <taxon>Yersiniaceae</taxon>
        <taxon>Serratia</taxon>
    </lineage>
</organism>
<keyword evidence="1" id="KW-0472">Membrane</keyword>
<feature type="transmembrane region" description="Helical" evidence="1">
    <location>
        <begin position="61"/>
        <end position="79"/>
    </location>
</feature>
<proteinExistence type="predicted"/>
<sequence>MSRFNCLASSNTGFCCIAFRYRQAVHAKLAEFPSPSQRLTRGAMRFSPPLARRRKFMRGRLNCPSGMIGYLFVIFGFLFKVRRVIKLQHGAVNVMGSTHAAVNFGRRM</sequence>
<evidence type="ECO:0000256" key="1">
    <source>
        <dbReference type="SAM" id="Phobius"/>
    </source>
</evidence>
<keyword evidence="1" id="KW-1133">Transmembrane helix</keyword>
<reference evidence="2" key="1">
    <citation type="submission" date="2019-03" db="EMBL/GenBank/DDBJ databases">
        <title>Serratia marcescens strain N2 draft genome.</title>
        <authorList>
            <person name="Yassin A."/>
            <person name="El-Kenawy N."/>
            <person name="Youssef N.H."/>
        </authorList>
    </citation>
    <scope>NUCLEOTIDE SEQUENCE [LARGE SCALE GENOMIC DNA]</scope>
    <source>
        <strain evidence="2">N2</strain>
    </source>
</reference>
<comment type="caution">
    <text evidence="2">The sequence shown here is derived from an EMBL/GenBank/DDBJ whole genome shotgun (WGS) entry which is preliminary data.</text>
</comment>
<gene>
    <name evidence="2" type="ORF">E0L31_30805</name>
</gene>
<name>A0A9X8VBD5_SERMA</name>
<dbReference type="EMBL" id="SPSG01004326">
    <property type="protein sequence ID" value="TFU39387.1"/>
    <property type="molecule type" value="Genomic_DNA"/>
</dbReference>
<evidence type="ECO:0000313" key="2">
    <source>
        <dbReference type="EMBL" id="TFU39387.1"/>
    </source>
</evidence>
<dbReference type="AlphaFoldDB" id="A0A9X8VBD5"/>
<protein>
    <submittedName>
        <fullName evidence="2">Uncharacterized protein</fullName>
    </submittedName>
</protein>
<keyword evidence="1" id="KW-0812">Transmembrane</keyword>
<accession>A0A9X8VBD5</accession>